<evidence type="ECO:0000256" key="1">
    <source>
        <dbReference type="SAM" id="Phobius"/>
    </source>
</evidence>
<organism evidence="2 3">
    <name type="scientific">Mucilaginibacter agri</name>
    <dbReference type="NCBI Taxonomy" id="2695265"/>
    <lineage>
        <taxon>Bacteria</taxon>
        <taxon>Pseudomonadati</taxon>
        <taxon>Bacteroidota</taxon>
        <taxon>Sphingobacteriia</taxon>
        <taxon>Sphingobacteriales</taxon>
        <taxon>Sphingobacteriaceae</taxon>
        <taxon>Mucilaginibacter</taxon>
    </lineage>
</organism>
<name>A0A966DW34_9SPHI</name>
<gene>
    <name evidence="2" type="ORF">GSY63_22325</name>
</gene>
<keyword evidence="1" id="KW-0472">Membrane</keyword>
<sequence>MRRIGCFSVATFTSIIMFISARISFRFKNEFIGNVDGADASLVILQGFLLIKYIACTVVLMPGKVNLNQLALGFLTADLLAAIAGIFYGAFLVLPIPIITVQIIVIGGYRLFEHRQMISINIDELSQMKKGLLTEGM</sequence>
<evidence type="ECO:0000313" key="2">
    <source>
        <dbReference type="EMBL" id="NCD72116.1"/>
    </source>
</evidence>
<feature type="transmembrane region" description="Helical" evidence="1">
    <location>
        <begin position="94"/>
        <end position="112"/>
    </location>
</feature>
<feature type="transmembrane region" description="Helical" evidence="1">
    <location>
        <begin position="40"/>
        <end position="63"/>
    </location>
</feature>
<dbReference type="Proteomes" id="UP000638732">
    <property type="component" value="Unassembled WGS sequence"/>
</dbReference>
<dbReference type="RefSeq" id="WP_166588077.1">
    <property type="nucleotide sequence ID" value="NZ_WWEO01000045.1"/>
</dbReference>
<keyword evidence="3" id="KW-1185">Reference proteome</keyword>
<dbReference type="EMBL" id="WWEO01000045">
    <property type="protein sequence ID" value="NCD72116.1"/>
    <property type="molecule type" value="Genomic_DNA"/>
</dbReference>
<accession>A0A966DW34</accession>
<feature type="transmembrane region" description="Helical" evidence="1">
    <location>
        <begin position="70"/>
        <end position="88"/>
    </location>
</feature>
<proteinExistence type="predicted"/>
<reference evidence="2" key="1">
    <citation type="submission" date="2020-01" db="EMBL/GenBank/DDBJ databases">
        <authorList>
            <person name="Seo Y.L."/>
        </authorList>
    </citation>
    <scope>NUCLEOTIDE SEQUENCE</scope>
    <source>
        <strain evidence="2">R11</strain>
    </source>
</reference>
<keyword evidence="1" id="KW-1133">Transmembrane helix</keyword>
<dbReference type="AlphaFoldDB" id="A0A966DW34"/>
<protein>
    <submittedName>
        <fullName evidence="2">Uncharacterized protein</fullName>
    </submittedName>
</protein>
<evidence type="ECO:0000313" key="3">
    <source>
        <dbReference type="Proteomes" id="UP000638732"/>
    </source>
</evidence>
<reference evidence="2" key="2">
    <citation type="submission" date="2020-10" db="EMBL/GenBank/DDBJ databases">
        <title>Mucilaginibacter sp. nov., isolated from soil.</title>
        <authorList>
            <person name="Jeon C.O."/>
        </authorList>
    </citation>
    <scope>NUCLEOTIDE SEQUENCE</scope>
    <source>
        <strain evidence="2">R11</strain>
    </source>
</reference>
<comment type="caution">
    <text evidence="2">The sequence shown here is derived from an EMBL/GenBank/DDBJ whole genome shotgun (WGS) entry which is preliminary data.</text>
</comment>
<keyword evidence="1" id="KW-0812">Transmembrane</keyword>